<dbReference type="EMBL" id="JABBJJ010000402">
    <property type="protein sequence ID" value="NMO22269.1"/>
    <property type="molecule type" value="Genomic_DNA"/>
</dbReference>
<feature type="compositionally biased region" description="Low complexity" evidence="1">
    <location>
        <begin position="35"/>
        <end position="45"/>
    </location>
</feature>
<evidence type="ECO:0000313" key="3">
    <source>
        <dbReference type="Proteomes" id="UP000518300"/>
    </source>
</evidence>
<keyword evidence="3" id="KW-1185">Reference proteome</keyword>
<comment type="caution">
    <text evidence="2">The sequence shown here is derived from an EMBL/GenBank/DDBJ whole genome shotgun (WGS) entry which is preliminary data.</text>
</comment>
<reference evidence="2 3" key="1">
    <citation type="submission" date="2020-04" db="EMBL/GenBank/DDBJ databases">
        <title>Draft genome of Pyxidicoccus fallax type strain.</title>
        <authorList>
            <person name="Whitworth D.E."/>
        </authorList>
    </citation>
    <scope>NUCLEOTIDE SEQUENCE [LARGE SCALE GENOMIC DNA]</scope>
    <source>
        <strain evidence="2 3">DSM 14698</strain>
    </source>
</reference>
<feature type="region of interest" description="Disordered" evidence="1">
    <location>
        <begin position="90"/>
        <end position="118"/>
    </location>
</feature>
<evidence type="ECO:0000313" key="2">
    <source>
        <dbReference type="EMBL" id="NMO22269.1"/>
    </source>
</evidence>
<accession>A0A848LXB1</accession>
<name>A0A848LXB1_9BACT</name>
<feature type="compositionally biased region" description="Basic and acidic residues" evidence="1">
    <location>
        <begin position="105"/>
        <end position="116"/>
    </location>
</feature>
<dbReference type="Proteomes" id="UP000518300">
    <property type="component" value="Unassembled WGS sequence"/>
</dbReference>
<organism evidence="2 3">
    <name type="scientific">Pyxidicoccus fallax</name>
    <dbReference type="NCBI Taxonomy" id="394095"/>
    <lineage>
        <taxon>Bacteria</taxon>
        <taxon>Pseudomonadati</taxon>
        <taxon>Myxococcota</taxon>
        <taxon>Myxococcia</taxon>
        <taxon>Myxococcales</taxon>
        <taxon>Cystobacterineae</taxon>
        <taxon>Myxococcaceae</taxon>
        <taxon>Pyxidicoccus</taxon>
    </lineage>
</organism>
<proteinExistence type="predicted"/>
<sequence length="333" mass="35183">MRPSPAFSSRLLVLGGAALLALCVGMSACQRSEEPPASSEPAPASGPTVSAPFDVQAVIRRAERSFQPRQAGTFTGDQDTYALEVDADGTVRLAPRQSPVAPEPRGPEHASRKKEVTQPVTAAPLALRTVSVTRGTESLARGLEPSVRKDGALALGRGPVVEVLENGDAGMEQRWEWAAEPEGEGDLEVRVAVSGQEYAGRTEHGHHFVDRETGLGTRYGRATWVDAAGRRTDVETTWEQGALVLRVPAGVLEGSAWPAVLDPVVSPEIALDVPVPVPNRVINTRQAVAFGAGMYLVVWTHRTVGAQDDVLMARVRASDGVVLDVGSLAVVGG</sequence>
<protein>
    <recommendedName>
        <fullName evidence="4">Lipoprotein</fullName>
    </recommendedName>
</protein>
<dbReference type="PROSITE" id="PS51257">
    <property type="entry name" value="PROKAR_LIPOPROTEIN"/>
    <property type="match status" value="1"/>
</dbReference>
<gene>
    <name evidence="2" type="ORF">HG543_46550</name>
</gene>
<evidence type="ECO:0000256" key="1">
    <source>
        <dbReference type="SAM" id="MobiDB-lite"/>
    </source>
</evidence>
<feature type="non-terminal residue" evidence="2">
    <location>
        <position position="333"/>
    </location>
</feature>
<dbReference type="AlphaFoldDB" id="A0A848LXB1"/>
<evidence type="ECO:0008006" key="4">
    <source>
        <dbReference type="Google" id="ProtNLM"/>
    </source>
</evidence>
<feature type="region of interest" description="Disordered" evidence="1">
    <location>
        <begin position="31"/>
        <end position="51"/>
    </location>
</feature>